<dbReference type="InterPro" id="IPR011006">
    <property type="entry name" value="CheY-like_superfamily"/>
</dbReference>
<dbReference type="HAMAP" id="MF_00099">
    <property type="entry name" value="CheB_chemtxs"/>
    <property type="match status" value="1"/>
</dbReference>
<dbReference type="GO" id="GO:0008984">
    <property type="term" value="F:protein-glutamate methylesterase activity"/>
    <property type="evidence" value="ECO:0007669"/>
    <property type="project" value="UniProtKB-EC"/>
</dbReference>
<reference evidence="1 2" key="1">
    <citation type="submission" date="2024-06" db="EMBL/GenBank/DDBJ databases">
        <authorList>
            <person name="Li F."/>
        </authorList>
    </citation>
    <scope>NUCLEOTIDE SEQUENCE [LARGE SCALE GENOMIC DNA]</scope>
    <source>
        <strain evidence="1 2">GXAS 311</strain>
    </source>
</reference>
<dbReference type="InterPro" id="IPR001789">
    <property type="entry name" value="Sig_transdc_resp-reg_receiver"/>
</dbReference>
<dbReference type="Gene3D" id="3.40.50.180">
    <property type="entry name" value="Methylesterase CheB, C-terminal domain"/>
    <property type="match status" value="1"/>
</dbReference>
<evidence type="ECO:0000313" key="2">
    <source>
        <dbReference type="Proteomes" id="UP001548189"/>
    </source>
</evidence>
<dbReference type="NCBIfam" id="NF001965">
    <property type="entry name" value="PRK00742.1"/>
    <property type="match status" value="1"/>
</dbReference>
<dbReference type="PROSITE" id="PS50122">
    <property type="entry name" value="CHEB"/>
    <property type="match status" value="1"/>
</dbReference>
<dbReference type="EC" id="3.1.1.61" evidence="1"/>
<dbReference type="InterPro" id="IPR000673">
    <property type="entry name" value="Sig_transdc_resp-reg_Me-estase"/>
</dbReference>
<dbReference type="InterPro" id="IPR008248">
    <property type="entry name" value="CheB-like"/>
</dbReference>
<comment type="caution">
    <text evidence="1">The sequence shown here is derived from an EMBL/GenBank/DDBJ whole genome shotgun (WGS) entry which is preliminary data.</text>
</comment>
<dbReference type="SUPFAM" id="SSF52738">
    <property type="entry name" value="Methylesterase CheB, C-terminal domain"/>
    <property type="match status" value="1"/>
</dbReference>
<dbReference type="PIRSF" id="PIRSF000876">
    <property type="entry name" value="RR_chemtxs_CheB"/>
    <property type="match status" value="1"/>
</dbReference>
<sequence length="382" mass="40403">MAIKVLIVDDSQFFCRRVGSILHASDDFQVIGVANNGQEAIDKAKKLQPDVITLDVEMPVMDGVTALKQIVKVCDARVLMLSSLTYENAKITLDALDAGATDFLLKSYESISSDSSGFVGLLQNKLREIGRAKKFPAHSAKPLEQPNKTDVSDAVKSERTKAPVKGAAAGSASAKTNNSGIRRSSSSIPAVRHKIRLVAIGASTGGPVALQKVLGQLPANYPYPITVTQHMPGTFTGAFATRLNGLCQLNIVEAEDGMLLKPGSVYIAPGGKQMVFSGLSTSPKIQVRSTDPRIQFSPSVDVTFGSASKILQGDVLAIVLTGMGSDGTEGSRLIKAQGGTIWAQDEASCVVYGMPMSVTKAGLTDYQLSIEQFTGALIKQAK</sequence>
<dbReference type="Pfam" id="PF01339">
    <property type="entry name" value="CheB_methylest"/>
    <property type="match status" value="1"/>
</dbReference>
<dbReference type="InterPro" id="IPR035909">
    <property type="entry name" value="CheB_C"/>
</dbReference>
<keyword evidence="2" id="KW-1185">Reference proteome</keyword>
<protein>
    <submittedName>
        <fullName evidence="1">Chemotaxis response regulator protein-glutamate methylesterase</fullName>
        <ecNumber evidence="1">3.1.1.61</ecNumber>
    </submittedName>
</protein>
<dbReference type="SUPFAM" id="SSF52172">
    <property type="entry name" value="CheY-like"/>
    <property type="match status" value="1"/>
</dbReference>
<dbReference type="EMBL" id="JBEVCJ010000005">
    <property type="protein sequence ID" value="MET1254769.1"/>
    <property type="molecule type" value="Genomic_DNA"/>
</dbReference>
<gene>
    <name evidence="1" type="ORF">ABVT43_06510</name>
</gene>
<dbReference type="Pfam" id="PF00072">
    <property type="entry name" value="Response_reg"/>
    <property type="match status" value="1"/>
</dbReference>
<proteinExistence type="inferred from homology"/>
<dbReference type="SMART" id="SM00448">
    <property type="entry name" value="REC"/>
    <property type="match status" value="1"/>
</dbReference>
<dbReference type="PROSITE" id="PS50110">
    <property type="entry name" value="RESPONSE_REGULATORY"/>
    <property type="match status" value="1"/>
</dbReference>
<keyword evidence="1" id="KW-0378">Hydrolase</keyword>
<dbReference type="PANTHER" id="PTHR42872">
    <property type="entry name" value="PROTEIN-GLUTAMATE METHYLESTERASE/PROTEIN-GLUTAMINE GLUTAMINASE"/>
    <property type="match status" value="1"/>
</dbReference>
<accession>A0ABV2BS61</accession>
<dbReference type="Gene3D" id="3.40.50.2300">
    <property type="match status" value="1"/>
</dbReference>
<dbReference type="CDD" id="cd16432">
    <property type="entry name" value="CheB_Rec"/>
    <property type="match status" value="1"/>
</dbReference>
<dbReference type="Proteomes" id="UP001548189">
    <property type="component" value="Unassembled WGS sequence"/>
</dbReference>
<dbReference type="CDD" id="cd17541">
    <property type="entry name" value="REC_CheB-like"/>
    <property type="match status" value="1"/>
</dbReference>
<organism evidence="1 2">
    <name type="scientific">Aliikangiella maris</name>
    <dbReference type="NCBI Taxonomy" id="3162458"/>
    <lineage>
        <taxon>Bacteria</taxon>
        <taxon>Pseudomonadati</taxon>
        <taxon>Pseudomonadota</taxon>
        <taxon>Gammaproteobacteria</taxon>
        <taxon>Oceanospirillales</taxon>
        <taxon>Pleioneaceae</taxon>
        <taxon>Aliikangiella</taxon>
    </lineage>
</organism>
<evidence type="ECO:0000313" key="1">
    <source>
        <dbReference type="EMBL" id="MET1254769.1"/>
    </source>
</evidence>
<dbReference type="PANTHER" id="PTHR42872:SF3">
    <property type="entry name" value="PROTEIN-GLUTAMATE METHYLESTERASE_PROTEIN-GLUTAMINE GLUTAMINASE 1"/>
    <property type="match status" value="1"/>
</dbReference>
<name>A0ABV2BS61_9GAMM</name>